<feature type="region of interest" description="Disordered" evidence="1">
    <location>
        <begin position="1"/>
        <end position="450"/>
    </location>
</feature>
<evidence type="ECO:0000313" key="2">
    <source>
        <dbReference type="EMBL" id="EKM53137.1"/>
    </source>
</evidence>
<feature type="compositionally biased region" description="Acidic residues" evidence="1">
    <location>
        <begin position="164"/>
        <end position="178"/>
    </location>
</feature>
<name>K5WRW7_PHACS</name>
<gene>
    <name evidence="2" type="ORF">PHACADRAFT_259323</name>
</gene>
<dbReference type="AlphaFoldDB" id="K5WRW7"/>
<reference evidence="2 3" key="1">
    <citation type="journal article" date="2012" name="BMC Genomics">
        <title>Comparative genomics of the white-rot fungi, Phanerochaete carnosa and P. chrysosporium, to elucidate the genetic basis of the distinct wood types they colonize.</title>
        <authorList>
            <person name="Suzuki H."/>
            <person name="MacDonald J."/>
            <person name="Syed K."/>
            <person name="Salamov A."/>
            <person name="Hori C."/>
            <person name="Aerts A."/>
            <person name="Henrissat B."/>
            <person name="Wiebenga A."/>
            <person name="vanKuyk P.A."/>
            <person name="Barry K."/>
            <person name="Lindquist E."/>
            <person name="LaButti K."/>
            <person name="Lapidus A."/>
            <person name="Lucas S."/>
            <person name="Coutinho P."/>
            <person name="Gong Y."/>
            <person name="Samejima M."/>
            <person name="Mahadevan R."/>
            <person name="Abou-Zaid M."/>
            <person name="de Vries R.P."/>
            <person name="Igarashi K."/>
            <person name="Yadav J.S."/>
            <person name="Grigoriev I.V."/>
            <person name="Master E.R."/>
        </authorList>
    </citation>
    <scope>NUCLEOTIDE SEQUENCE [LARGE SCALE GENOMIC DNA]</scope>
    <source>
        <strain evidence="2 3">HHB-10118-sp</strain>
    </source>
</reference>
<dbReference type="HOGENOM" id="CLU_577593_0_0_1"/>
<protein>
    <submittedName>
        <fullName evidence="2">Uncharacterized protein</fullName>
    </submittedName>
</protein>
<feature type="compositionally biased region" description="Basic and acidic residues" evidence="1">
    <location>
        <begin position="403"/>
        <end position="423"/>
    </location>
</feature>
<dbReference type="RefSeq" id="XP_007397839.1">
    <property type="nucleotide sequence ID" value="XM_007397777.1"/>
</dbReference>
<organism evidence="2 3">
    <name type="scientific">Phanerochaete carnosa (strain HHB-10118-sp)</name>
    <name type="common">White-rot fungus</name>
    <name type="synonym">Peniophora carnosa</name>
    <dbReference type="NCBI Taxonomy" id="650164"/>
    <lineage>
        <taxon>Eukaryota</taxon>
        <taxon>Fungi</taxon>
        <taxon>Dikarya</taxon>
        <taxon>Basidiomycota</taxon>
        <taxon>Agaricomycotina</taxon>
        <taxon>Agaricomycetes</taxon>
        <taxon>Polyporales</taxon>
        <taxon>Phanerochaetaceae</taxon>
        <taxon>Phanerochaete</taxon>
    </lineage>
</organism>
<feature type="compositionally biased region" description="Polar residues" evidence="1">
    <location>
        <begin position="260"/>
        <end position="282"/>
    </location>
</feature>
<dbReference type="KEGG" id="pco:PHACADRAFT_259323"/>
<feature type="compositionally biased region" description="Low complexity" evidence="1">
    <location>
        <begin position="126"/>
        <end position="138"/>
    </location>
</feature>
<feature type="compositionally biased region" description="Basic and acidic residues" evidence="1">
    <location>
        <begin position="179"/>
        <end position="191"/>
    </location>
</feature>
<feature type="compositionally biased region" description="Basic and acidic residues" evidence="1">
    <location>
        <begin position="82"/>
        <end position="93"/>
    </location>
</feature>
<feature type="compositionally biased region" description="Polar residues" evidence="1">
    <location>
        <begin position="329"/>
        <end position="374"/>
    </location>
</feature>
<dbReference type="EMBL" id="JH930474">
    <property type="protein sequence ID" value="EKM53137.1"/>
    <property type="molecule type" value="Genomic_DNA"/>
</dbReference>
<evidence type="ECO:0000313" key="3">
    <source>
        <dbReference type="Proteomes" id="UP000008370"/>
    </source>
</evidence>
<proteinExistence type="predicted"/>
<dbReference type="InParanoid" id="K5WRW7"/>
<accession>K5WRW7</accession>
<keyword evidence="3" id="KW-1185">Reference proteome</keyword>
<feature type="compositionally biased region" description="Basic and acidic residues" evidence="1">
    <location>
        <begin position="1"/>
        <end position="10"/>
    </location>
</feature>
<sequence length="473" mass="51373">MSRSKSETRIDLTSQSTDEEDGCDGVTREGSAMDVDLSQPEPARTSRSSRVRDMPLPPPLARPASVADIRSTGHNLFSPSASHDRGPRTRDPSLVKAVTTMSRSEQPFMQRETPPSHPASTNKTASSSRRFSTSSQSQPQDWSKGKQRATEPTLVGHANVTSNEDNEDSEDNMAVDEPEAPREHVLSKSDSTKIPPMQKWPHIQAMPTADKRNLTKAPASTSSRPFYHPVRDPSPVKFSTASLRGVHSPAEPSRPSPSPIQTQTTASSASYRPACTPSSQYASGPRALGMLGVRGRSSRLHQPFKAPRPSQASQQTLQRDVPTHMFSEPTRTQSRIAGVLTTTSGPSRTASAESSWGETPFSNTGSSITNSGKRVSSAPASGLFASEPPVSEVEDDGAVSEGYSREEHYSYSHEKRNDEDVSRQARPPQAPVSRRSLSPEATLEADSSYGDIMPEFDLQTINMIMQPYDCVKA</sequence>
<evidence type="ECO:0000256" key="1">
    <source>
        <dbReference type="SAM" id="MobiDB-lite"/>
    </source>
</evidence>
<feature type="compositionally biased region" description="Polar residues" evidence="1">
    <location>
        <begin position="72"/>
        <end position="81"/>
    </location>
</feature>
<dbReference type="GeneID" id="18917387"/>
<dbReference type="Proteomes" id="UP000008370">
    <property type="component" value="Unassembled WGS sequence"/>
</dbReference>